<dbReference type="GO" id="GO:0061630">
    <property type="term" value="F:ubiquitin protein ligase activity"/>
    <property type="evidence" value="ECO:0007669"/>
    <property type="project" value="UniProtKB-EC"/>
</dbReference>
<evidence type="ECO:0000256" key="7">
    <source>
        <dbReference type="SAM" id="MobiDB-lite"/>
    </source>
</evidence>
<dbReference type="InterPro" id="IPR013083">
    <property type="entry name" value="Znf_RING/FYVE/PHD"/>
</dbReference>
<dbReference type="AlphaFoldDB" id="A0A7I8KG68"/>
<name>A0A7I8KG68_SPIIN</name>
<dbReference type="SMART" id="SM00504">
    <property type="entry name" value="Ubox"/>
    <property type="match status" value="1"/>
</dbReference>
<accession>A0A7I8KG68</accession>
<dbReference type="Proteomes" id="UP000663760">
    <property type="component" value="Chromosome 5"/>
</dbReference>
<dbReference type="CDD" id="cd16664">
    <property type="entry name" value="RING-Ubox_PUB"/>
    <property type="match status" value="1"/>
</dbReference>
<dbReference type="FunFam" id="1.25.10.10:FF:000330">
    <property type="entry name" value="RING-type E3 ubiquitin transferase"/>
    <property type="match status" value="1"/>
</dbReference>
<dbReference type="SUPFAM" id="SSF48371">
    <property type="entry name" value="ARM repeat"/>
    <property type="match status" value="1"/>
</dbReference>
<dbReference type="PROSITE" id="PS51698">
    <property type="entry name" value="U_BOX"/>
    <property type="match status" value="1"/>
</dbReference>
<dbReference type="EMBL" id="LR746268">
    <property type="protein sequence ID" value="CAA7396174.1"/>
    <property type="molecule type" value="Genomic_DNA"/>
</dbReference>
<evidence type="ECO:0000256" key="6">
    <source>
        <dbReference type="PROSITE-ProRule" id="PRU00259"/>
    </source>
</evidence>
<feature type="region of interest" description="Disordered" evidence="7">
    <location>
        <begin position="57"/>
        <end position="85"/>
    </location>
</feature>
<gene>
    <name evidence="9" type="ORF">SI8410_05006837</name>
</gene>
<keyword evidence="10" id="KW-1185">Reference proteome</keyword>
<organism evidence="9 10">
    <name type="scientific">Spirodela intermedia</name>
    <name type="common">Intermediate duckweed</name>
    <dbReference type="NCBI Taxonomy" id="51605"/>
    <lineage>
        <taxon>Eukaryota</taxon>
        <taxon>Viridiplantae</taxon>
        <taxon>Streptophyta</taxon>
        <taxon>Embryophyta</taxon>
        <taxon>Tracheophyta</taxon>
        <taxon>Spermatophyta</taxon>
        <taxon>Magnoliopsida</taxon>
        <taxon>Liliopsida</taxon>
        <taxon>Araceae</taxon>
        <taxon>Lemnoideae</taxon>
        <taxon>Spirodela</taxon>
    </lineage>
</organism>
<evidence type="ECO:0000256" key="1">
    <source>
        <dbReference type="ARBA" id="ARBA00000900"/>
    </source>
</evidence>
<evidence type="ECO:0000313" key="10">
    <source>
        <dbReference type="Proteomes" id="UP000663760"/>
    </source>
</evidence>
<dbReference type="PANTHER" id="PTHR23315:SF253">
    <property type="entry name" value="U-BOX DOMAIN-CONTAINING PROTEIN 9"/>
    <property type="match status" value="1"/>
</dbReference>
<keyword evidence="4" id="KW-0808">Transferase</keyword>
<proteinExistence type="predicted"/>
<dbReference type="InterPro" id="IPR011989">
    <property type="entry name" value="ARM-like"/>
</dbReference>
<feature type="repeat" description="ARM" evidence="6">
    <location>
        <begin position="226"/>
        <end position="267"/>
    </location>
</feature>
<dbReference type="Gene3D" id="1.25.10.10">
    <property type="entry name" value="Leucine-rich Repeat Variant"/>
    <property type="match status" value="3"/>
</dbReference>
<protein>
    <recommendedName>
        <fullName evidence="3">RING-type E3 ubiquitin transferase</fullName>
        <ecNumber evidence="3">2.3.2.27</ecNumber>
    </recommendedName>
</protein>
<comment type="pathway">
    <text evidence="2">Protein modification; protein ubiquitination.</text>
</comment>
<feature type="repeat" description="ARM" evidence="6">
    <location>
        <begin position="313"/>
        <end position="355"/>
    </location>
</feature>
<evidence type="ECO:0000256" key="5">
    <source>
        <dbReference type="ARBA" id="ARBA00022786"/>
    </source>
</evidence>
<reference evidence="9" key="1">
    <citation type="submission" date="2020-02" db="EMBL/GenBank/DDBJ databases">
        <authorList>
            <person name="Scholz U."/>
            <person name="Mascher M."/>
            <person name="Fiebig A."/>
        </authorList>
    </citation>
    <scope>NUCLEOTIDE SEQUENCE</scope>
</reference>
<dbReference type="UniPathway" id="UPA00143"/>
<evidence type="ECO:0000259" key="8">
    <source>
        <dbReference type="PROSITE" id="PS51698"/>
    </source>
</evidence>
<dbReference type="InterPro" id="IPR003613">
    <property type="entry name" value="Ubox_domain"/>
</dbReference>
<dbReference type="Pfam" id="PF25598">
    <property type="entry name" value="ARM_PUB"/>
    <property type="match status" value="1"/>
</dbReference>
<dbReference type="InterPro" id="IPR045210">
    <property type="entry name" value="RING-Ubox_PUB"/>
</dbReference>
<dbReference type="InterPro" id="IPR016024">
    <property type="entry name" value="ARM-type_fold"/>
</dbReference>
<dbReference type="EC" id="2.3.2.27" evidence="3"/>
<feature type="domain" description="U-box" evidence="8">
    <location>
        <begin position="86"/>
        <end position="160"/>
    </location>
</feature>
<comment type="catalytic activity">
    <reaction evidence="1">
        <text>S-ubiquitinyl-[E2 ubiquitin-conjugating enzyme]-L-cysteine + [acceptor protein]-L-lysine = [E2 ubiquitin-conjugating enzyme]-L-cysteine + N(6)-ubiquitinyl-[acceptor protein]-L-lysine.</text>
        <dbReference type="EC" id="2.3.2.27"/>
    </reaction>
</comment>
<dbReference type="PANTHER" id="PTHR23315">
    <property type="entry name" value="U BOX DOMAIN-CONTAINING"/>
    <property type="match status" value="1"/>
</dbReference>
<dbReference type="Pfam" id="PF04564">
    <property type="entry name" value="U-box"/>
    <property type="match status" value="1"/>
</dbReference>
<evidence type="ECO:0000313" key="9">
    <source>
        <dbReference type="EMBL" id="CAA7396174.1"/>
    </source>
</evidence>
<evidence type="ECO:0000256" key="4">
    <source>
        <dbReference type="ARBA" id="ARBA00022679"/>
    </source>
</evidence>
<dbReference type="GO" id="GO:0016567">
    <property type="term" value="P:protein ubiquitination"/>
    <property type="evidence" value="ECO:0007669"/>
    <property type="project" value="UniProtKB-UniPathway"/>
</dbReference>
<dbReference type="InterPro" id="IPR000225">
    <property type="entry name" value="Armadillo"/>
</dbReference>
<dbReference type="OrthoDB" id="7537227at2759"/>
<evidence type="ECO:0000256" key="3">
    <source>
        <dbReference type="ARBA" id="ARBA00012483"/>
    </source>
</evidence>
<dbReference type="PROSITE" id="PS50176">
    <property type="entry name" value="ARM_REPEAT"/>
    <property type="match status" value="2"/>
</dbReference>
<evidence type="ECO:0000256" key="2">
    <source>
        <dbReference type="ARBA" id="ARBA00004906"/>
    </source>
</evidence>
<dbReference type="SMART" id="SM00185">
    <property type="entry name" value="ARM"/>
    <property type="match status" value="5"/>
</dbReference>
<sequence>MEKLAEGELKMELRRLADAIAGGEPSMDDAAAAEALDRASMVLSALREHKFGCQRKGGGVGVSGKGMRSSISPQQRKPSPAAGKGAVPEHFLCPISSEIMKEPVVLATGETYDRPFIQAWLNAGHRTCPRTEQVLVHCFLTPNHILRRMISEWCDSHGVDLPPRDTLDGGDDAASVVTQGERVELCGLLEKISFPSVSEQKNAVRELRLLTKRRPSFRTLLGENPDAIPRLLSLLSSSELRQHPEMQEDVVTTILNISIHDNNKKVVGENPQAIPLLIDALRTGNMETRSNAAAALFTLSALDSNKLRIGESGAIGPLVKLLEEGSPVAKKDAASAIFNLCVAHDNRSRAVKEGAVRVLLKTVTEQTLVDESLAILAMLAGNQEAVEDMGSNGGVPSLLGIIKESTCGRNRENSAVVLHSICINDRTKLREVREEEDLNGTISQLAQNGTSRARRKAAGILERMNRTRGVAHSV</sequence>
<dbReference type="Gene3D" id="3.30.40.10">
    <property type="entry name" value="Zinc/RING finger domain, C3HC4 (zinc finger)"/>
    <property type="match status" value="1"/>
</dbReference>
<dbReference type="InterPro" id="IPR058678">
    <property type="entry name" value="ARM_PUB"/>
</dbReference>
<keyword evidence="5" id="KW-0833">Ubl conjugation pathway</keyword>
<dbReference type="SUPFAM" id="SSF57850">
    <property type="entry name" value="RING/U-box"/>
    <property type="match status" value="1"/>
</dbReference>